<evidence type="ECO:0000256" key="1">
    <source>
        <dbReference type="ARBA" id="ARBA00022485"/>
    </source>
</evidence>
<dbReference type="PANTHER" id="PTHR30352">
    <property type="entry name" value="PYRUVATE FORMATE-LYASE-ACTIVATING ENZYME"/>
    <property type="match status" value="1"/>
</dbReference>
<feature type="binding site" evidence="6">
    <location>
        <position position="102"/>
    </location>
    <ligand>
        <name>[4Fe-4S] cluster</name>
        <dbReference type="ChEBI" id="CHEBI:49883"/>
        <note>4Fe-4S-S-AdoMet</note>
    </ligand>
</feature>
<feature type="domain" description="Radical SAM core" evidence="7">
    <location>
        <begin position="83"/>
        <end position="300"/>
    </location>
</feature>
<dbReference type="Proteomes" id="UP000010469">
    <property type="component" value="Chromosome"/>
</dbReference>
<dbReference type="InterPro" id="IPR013785">
    <property type="entry name" value="Aldolase_TIM"/>
</dbReference>
<evidence type="ECO:0000313" key="8">
    <source>
        <dbReference type="EMBL" id="AFZ70228.1"/>
    </source>
</evidence>
<dbReference type="InterPro" id="IPR007197">
    <property type="entry name" value="rSAM"/>
</dbReference>
<dbReference type="EMBL" id="CP003378">
    <property type="protein sequence ID" value="AFZ70228.1"/>
    <property type="molecule type" value="Genomic_DNA"/>
</dbReference>
<protein>
    <submittedName>
        <fullName evidence="8">Pyruvate-formate lyase-activating enzyme</fullName>
    </submittedName>
</protein>
<dbReference type="GeneID" id="14211721"/>
<dbReference type="eggNOG" id="arCOG00946">
    <property type="taxonomic scope" value="Archaea"/>
</dbReference>
<dbReference type="PIRSF" id="PIRSF004869">
    <property type="entry name" value="PflX_prd"/>
    <property type="match status" value="1"/>
</dbReference>
<evidence type="ECO:0000256" key="5">
    <source>
        <dbReference type="ARBA" id="ARBA00023014"/>
    </source>
</evidence>
<dbReference type="AlphaFoldDB" id="L0A8N1"/>
<dbReference type="InterPro" id="IPR027596">
    <property type="entry name" value="AmmeMemoSam_rS"/>
</dbReference>
<evidence type="ECO:0000256" key="2">
    <source>
        <dbReference type="ARBA" id="ARBA00022691"/>
    </source>
</evidence>
<name>L0A8N1_CALLD</name>
<dbReference type="GO" id="GO:0051539">
    <property type="term" value="F:4 iron, 4 sulfur cluster binding"/>
    <property type="evidence" value="ECO:0007669"/>
    <property type="project" value="UniProtKB-KW"/>
</dbReference>
<accession>L0A8N1</accession>
<keyword evidence="1" id="KW-0004">4Fe-4S</keyword>
<organism evidence="8 9">
    <name type="scientific">Caldisphaera lagunensis (strain DSM 15908 / JCM 11604 / ANMR 0165 / IC-154)</name>
    <dbReference type="NCBI Taxonomy" id="1056495"/>
    <lineage>
        <taxon>Archaea</taxon>
        <taxon>Thermoproteota</taxon>
        <taxon>Thermoprotei</taxon>
        <taxon>Acidilobales</taxon>
        <taxon>Caldisphaeraceae</taxon>
        <taxon>Caldisphaera</taxon>
    </lineage>
</organism>
<dbReference type="STRING" id="1056495.Calag_0461"/>
<evidence type="ECO:0000256" key="3">
    <source>
        <dbReference type="ARBA" id="ARBA00022723"/>
    </source>
</evidence>
<keyword evidence="9" id="KW-1185">Reference proteome</keyword>
<feature type="binding site" evidence="6">
    <location>
        <position position="98"/>
    </location>
    <ligand>
        <name>[4Fe-4S] cluster</name>
        <dbReference type="ChEBI" id="CHEBI:49883"/>
        <note>4Fe-4S-S-AdoMet</note>
    </ligand>
</feature>
<dbReference type="CDD" id="cd01335">
    <property type="entry name" value="Radical_SAM"/>
    <property type="match status" value="1"/>
</dbReference>
<comment type="cofactor">
    <cofactor evidence="6">
        <name>[4Fe-4S] cluster</name>
        <dbReference type="ChEBI" id="CHEBI:49883"/>
    </cofactor>
    <text evidence="6">Binds 1 [4Fe-4S] cluster. The cluster is coordinated with 3 cysteines and an exchangeable S-adenosyl-L-methionine.</text>
</comment>
<dbReference type="Pfam" id="PF04055">
    <property type="entry name" value="Radical_SAM"/>
    <property type="match status" value="1"/>
</dbReference>
<dbReference type="PANTHER" id="PTHR30352:SF5">
    <property type="entry name" value="PYRUVATE FORMATE-LYASE 1-ACTIVATING ENZYME"/>
    <property type="match status" value="1"/>
</dbReference>
<keyword evidence="5 6" id="KW-0411">Iron-sulfur</keyword>
<dbReference type="KEGG" id="clg:Calag_0461"/>
<evidence type="ECO:0000259" key="7">
    <source>
        <dbReference type="PROSITE" id="PS51918"/>
    </source>
</evidence>
<evidence type="ECO:0000256" key="4">
    <source>
        <dbReference type="ARBA" id="ARBA00023004"/>
    </source>
</evidence>
<dbReference type="GO" id="GO:0046872">
    <property type="term" value="F:metal ion binding"/>
    <property type="evidence" value="ECO:0007669"/>
    <property type="project" value="UniProtKB-KW"/>
</dbReference>
<keyword evidence="8" id="KW-0456">Lyase</keyword>
<dbReference type="PROSITE" id="PS51918">
    <property type="entry name" value="RADICAL_SAM"/>
    <property type="match status" value="1"/>
</dbReference>
<dbReference type="OrthoDB" id="5682at2157"/>
<keyword evidence="3 6" id="KW-0479">Metal-binding</keyword>
<dbReference type="SFLD" id="SFLDG01101">
    <property type="entry name" value="Uncharacterised_Radical_SAM_Su"/>
    <property type="match status" value="1"/>
</dbReference>
<keyword evidence="4 6" id="KW-0408">Iron</keyword>
<dbReference type="GO" id="GO:0016829">
    <property type="term" value="F:lyase activity"/>
    <property type="evidence" value="ECO:0007669"/>
    <property type="project" value="UniProtKB-KW"/>
</dbReference>
<dbReference type="InParanoid" id="L0A8N1"/>
<dbReference type="SFLD" id="SFLDS00029">
    <property type="entry name" value="Radical_SAM"/>
    <property type="match status" value="1"/>
</dbReference>
<dbReference type="InterPro" id="IPR016431">
    <property type="entry name" value="Pyrv-formate_lyase-activ_prd"/>
</dbReference>
<dbReference type="NCBIfam" id="TIGR04337">
    <property type="entry name" value="AmmeMemoSam_rS"/>
    <property type="match status" value="1"/>
</dbReference>
<proteinExistence type="predicted"/>
<dbReference type="HOGENOM" id="CLU_044176_1_0_2"/>
<dbReference type="SUPFAM" id="SSF102114">
    <property type="entry name" value="Radical SAM enzymes"/>
    <property type="match status" value="1"/>
</dbReference>
<dbReference type="Gene3D" id="3.20.20.70">
    <property type="entry name" value="Aldolase class I"/>
    <property type="match status" value="1"/>
</dbReference>
<reference evidence="9" key="1">
    <citation type="submission" date="2012-03" db="EMBL/GenBank/DDBJ databases">
        <title>Complete genome of Caldisphaera lagunensis DSM 15908.</title>
        <authorList>
            <person name="Lucas S."/>
            <person name="Copeland A."/>
            <person name="Lapidus A."/>
            <person name="Glavina del Rio T."/>
            <person name="Dalin E."/>
            <person name="Tice H."/>
            <person name="Bruce D."/>
            <person name="Goodwin L."/>
            <person name="Pitluck S."/>
            <person name="Peters L."/>
            <person name="Mikhailova N."/>
            <person name="Teshima H."/>
            <person name="Kyrpides N."/>
            <person name="Mavromatis K."/>
            <person name="Ivanova N."/>
            <person name="Brettin T."/>
            <person name="Detter J.C."/>
            <person name="Han C."/>
            <person name="Larimer F."/>
            <person name="Land M."/>
            <person name="Hauser L."/>
            <person name="Markowitz V."/>
            <person name="Cheng J.-F."/>
            <person name="Hugenholtz P."/>
            <person name="Woyke T."/>
            <person name="Wu D."/>
            <person name="Spring S."/>
            <person name="Schroeder M."/>
            <person name="Brambilla E."/>
            <person name="Klenk H.-P."/>
            <person name="Eisen J.A."/>
        </authorList>
    </citation>
    <scope>NUCLEOTIDE SEQUENCE [LARGE SCALE GENOMIC DNA]</scope>
    <source>
        <strain evidence="9">DSM 15908 / JCM 11604 / IC-154</strain>
    </source>
</reference>
<evidence type="ECO:0000256" key="6">
    <source>
        <dbReference type="PIRSR" id="PIRSR004869-50"/>
    </source>
</evidence>
<feature type="binding site" evidence="6">
    <location>
        <position position="105"/>
    </location>
    <ligand>
        <name>[4Fe-4S] cluster</name>
        <dbReference type="ChEBI" id="CHEBI:49883"/>
        <note>4Fe-4S-S-AdoMet</note>
    </ligand>
</feature>
<dbReference type="InterPro" id="IPR058240">
    <property type="entry name" value="rSAM_sf"/>
</dbReference>
<sequence>MVRPESDSARLKSHIRIAKFWTTLNDKQNWVKCNLCHRRCLIAPNAWGVCGVRKNIDGKLYTMVYGLLTAENADPIEKKPLMHFNPGSTVLSISTVGCDFFCAFCQNWEISQSRLEKGLYGERKEPEEIIRDAINIKADGISYTYNEPTIMYEFMYDTASLAKKNDLFNTMVTNGYMTPEAVDDIGNLMDAATVDFKGGGNKEFYRKYMGVPNPEPILETLKAMKDKKIWIEITNLVVPKVGDKDEDIKKLAKWIVENLGDNVPFHLLRFHPDYKMLDSEDTPVKTLERLANIAKNEGLKYVYIGNVPGHQMEHTYCPKCGYPLIERYGFYITAWRLTDDNRCPRCGTKIDIVGKKRSSSPFSLSLL</sequence>
<dbReference type="RefSeq" id="WP_015232126.1">
    <property type="nucleotide sequence ID" value="NC_019791.1"/>
</dbReference>
<dbReference type="InterPro" id="IPR034457">
    <property type="entry name" value="Organic_radical-activating"/>
</dbReference>
<keyword evidence="2 6" id="KW-0949">S-adenosyl-L-methionine</keyword>
<keyword evidence="8" id="KW-0670">Pyruvate</keyword>
<gene>
    <name evidence="8" type="ordered locus">Calag_0461</name>
</gene>
<evidence type="ECO:0000313" key="9">
    <source>
        <dbReference type="Proteomes" id="UP000010469"/>
    </source>
</evidence>